<dbReference type="AlphaFoldDB" id="A0A9Q3F3P2"/>
<evidence type="ECO:0000313" key="3">
    <source>
        <dbReference type="Proteomes" id="UP000765509"/>
    </source>
</evidence>
<evidence type="ECO:0008006" key="4">
    <source>
        <dbReference type="Google" id="ProtNLM"/>
    </source>
</evidence>
<gene>
    <name evidence="2" type="ORF">O181_069536</name>
</gene>
<proteinExistence type="predicted"/>
<evidence type="ECO:0000256" key="1">
    <source>
        <dbReference type="SAM" id="MobiDB-lite"/>
    </source>
</evidence>
<feature type="region of interest" description="Disordered" evidence="1">
    <location>
        <begin position="1"/>
        <end position="25"/>
    </location>
</feature>
<keyword evidence="3" id="KW-1185">Reference proteome</keyword>
<name>A0A9Q3F3P2_9BASI</name>
<protein>
    <recommendedName>
        <fullName evidence="4">Aspartic peptidase DDI1-type domain-containing protein</fullName>
    </recommendedName>
</protein>
<sequence length="134" mass="15543">MANENEDEEIQKEGKNFRKPQKKKVEPKLEIDKIIKKIMQHKIKLTINETLRVSPSFVHKVQKLSEKEKEKIKSLSSMNLQERPSLFGFEEITKPKIHYACPLGFTEISIGKQEYPIRALVETGEGLNIIPEEI</sequence>
<dbReference type="EMBL" id="AVOT02035461">
    <property type="protein sequence ID" value="MBW0529821.1"/>
    <property type="molecule type" value="Genomic_DNA"/>
</dbReference>
<reference evidence="2" key="1">
    <citation type="submission" date="2021-03" db="EMBL/GenBank/DDBJ databases">
        <title>Draft genome sequence of rust myrtle Austropuccinia psidii MF-1, a brazilian biotype.</title>
        <authorList>
            <person name="Quecine M.C."/>
            <person name="Pachon D.M.R."/>
            <person name="Bonatelli M.L."/>
            <person name="Correr F.H."/>
            <person name="Franceschini L.M."/>
            <person name="Leite T.F."/>
            <person name="Margarido G.R.A."/>
            <person name="Almeida C.A."/>
            <person name="Ferrarezi J.A."/>
            <person name="Labate C.A."/>
        </authorList>
    </citation>
    <scope>NUCLEOTIDE SEQUENCE</scope>
    <source>
        <strain evidence="2">MF-1</strain>
    </source>
</reference>
<organism evidence="2 3">
    <name type="scientific">Austropuccinia psidii MF-1</name>
    <dbReference type="NCBI Taxonomy" id="1389203"/>
    <lineage>
        <taxon>Eukaryota</taxon>
        <taxon>Fungi</taxon>
        <taxon>Dikarya</taxon>
        <taxon>Basidiomycota</taxon>
        <taxon>Pucciniomycotina</taxon>
        <taxon>Pucciniomycetes</taxon>
        <taxon>Pucciniales</taxon>
        <taxon>Sphaerophragmiaceae</taxon>
        <taxon>Austropuccinia</taxon>
    </lineage>
</organism>
<dbReference type="Proteomes" id="UP000765509">
    <property type="component" value="Unassembled WGS sequence"/>
</dbReference>
<evidence type="ECO:0000313" key="2">
    <source>
        <dbReference type="EMBL" id="MBW0529821.1"/>
    </source>
</evidence>
<accession>A0A9Q3F3P2</accession>
<feature type="compositionally biased region" description="Acidic residues" evidence="1">
    <location>
        <begin position="1"/>
        <end position="10"/>
    </location>
</feature>
<comment type="caution">
    <text evidence="2">The sequence shown here is derived from an EMBL/GenBank/DDBJ whole genome shotgun (WGS) entry which is preliminary data.</text>
</comment>